<evidence type="ECO:0000313" key="5">
    <source>
        <dbReference type="EMBL" id="GIG73619.1"/>
    </source>
</evidence>
<dbReference type="RefSeq" id="WP_168077661.1">
    <property type="nucleotide sequence ID" value="NZ_BAAAQJ010000003.1"/>
</dbReference>
<dbReference type="Pfam" id="PF17853">
    <property type="entry name" value="GGDEF_2"/>
    <property type="match status" value="1"/>
</dbReference>
<evidence type="ECO:0008006" key="7">
    <source>
        <dbReference type="Google" id="ProtNLM"/>
    </source>
</evidence>
<reference evidence="5" key="1">
    <citation type="submission" date="2021-01" db="EMBL/GenBank/DDBJ databases">
        <title>Whole genome shotgun sequence of Planosporangium flavigriseum NBRC 105377.</title>
        <authorList>
            <person name="Komaki H."/>
            <person name="Tamura T."/>
        </authorList>
    </citation>
    <scope>NUCLEOTIDE SEQUENCE</scope>
    <source>
        <strain evidence="5">NBRC 105377</strain>
    </source>
</reference>
<protein>
    <recommendedName>
        <fullName evidence="7">PucR C-terminal helix-turn-helix domain-containing protein</fullName>
    </recommendedName>
</protein>
<dbReference type="EMBL" id="BONU01000010">
    <property type="protein sequence ID" value="GIG73619.1"/>
    <property type="molecule type" value="Genomic_DNA"/>
</dbReference>
<evidence type="ECO:0000313" key="6">
    <source>
        <dbReference type="Proteomes" id="UP000653674"/>
    </source>
</evidence>
<evidence type="ECO:0000259" key="2">
    <source>
        <dbReference type="Pfam" id="PF13556"/>
    </source>
</evidence>
<evidence type="ECO:0000259" key="3">
    <source>
        <dbReference type="Pfam" id="PF14361"/>
    </source>
</evidence>
<dbReference type="InterPro" id="IPR051448">
    <property type="entry name" value="CdaR-like_regulators"/>
</dbReference>
<comment type="similarity">
    <text evidence="1">Belongs to the CdaR family.</text>
</comment>
<dbReference type="PANTHER" id="PTHR33744">
    <property type="entry name" value="CARBOHYDRATE DIACID REGULATOR"/>
    <property type="match status" value="1"/>
</dbReference>
<dbReference type="InterPro" id="IPR025751">
    <property type="entry name" value="RsbRD_N_dom"/>
</dbReference>
<dbReference type="InterPro" id="IPR025736">
    <property type="entry name" value="PucR_C-HTH_dom"/>
</dbReference>
<dbReference type="InterPro" id="IPR041522">
    <property type="entry name" value="CdaR_GGDEF"/>
</dbReference>
<feature type="domain" description="RsbT co-antagonist protein RsbRD N-terminal" evidence="3">
    <location>
        <begin position="25"/>
        <end position="157"/>
    </location>
</feature>
<dbReference type="InterPro" id="IPR042070">
    <property type="entry name" value="PucR_C-HTH_sf"/>
</dbReference>
<comment type="caution">
    <text evidence="5">The sequence shown here is derived from an EMBL/GenBank/DDBJ whole genome shotgun (WGS) entry which is preliminary data.</text>
</comment>
<dbReference type="AlphaFoldDB" id="A0A8J3LLP3"/>
<name>A0A8J3LLP3_9ACTN</name>
<sequence length="406" mass="43955">MDLPQKSPPRLDLPAVAAAILADFDRLSTRVRDAVWRQLPGYEDTVMRRADLDQTVRPNLRAALAALAEERRPRPDELRTAARLGEQRALQGVPLEAVDASWRTAERTVVDALLMYADRLPPAVLRRATATLAAAFDDLVRATTETYHRTRVEVTERFEWTASDLVSRLAGTERVDPQEVASVARAVEVDPDQPFVAVALGAPPAAGLAVRQMYRHAVASIAPQASGRILSGTHRGHVMLLVPIADERALAGMLQRALDRQEVAATVLAGVGEPQPDLAGVGTSCGQADAAFDVGLRTGAYRRAVRYADVLVEVLLLRNRTVARRLVDTRLGPLAARPQFLVTLRAYLANGQSVRRTAEALGVHQNTVAYRLGRARELVGDGRDGLDGLLDLAVALKARDLLDGAG</sequence>
<dbReference type="Pfam" id="PF13556">
    <property type="entry name" value="HTH_30"/>
    <property type="match status" value="1"/>
</dbReference>
<organism evidence="5 6">
    <name type="scientific">Planosporangium flavigriseum</name>
    <dbReference type="NCBI Taxonomy" id="373681"/>
    <lineage>
        <taxon>Bacteria</taxon>
        <taxon>Bacillati</taxon>
        <taxon>Actinomycetota</taxon>
        <taxon>Actinomycetes</taxon>
        <taxon>Micromonosporales</taxon>
        <taxon>Micromonosporaceae</taxon>
        <taxon>Planosporangium</taxon>
    </lineage>
</organism>
<keyword evidence="6" id="KW-1185">Reference proteome</keyword>
<evidence type="ECO:0000256" key="1">
    <source>
        <dbReference type="ARBA" id="ARBA00006754"/>
    </source>
</evidence>
<feature type="domain" description="PucR C-terminal helix-turn-helix" evidence="2">
    <location>
        <begin position="341"/>
        <end position="398"/>
    </location>
</feature>
<dbReference type="Pfam" id="PF14361">
    <property type="entry name" value="RsbRD_N"/>
    <property type="match status" value="1"/>
</dbReference>
<dbReference type="PANTHER" id="PTHR33744:SF1">
    <property type="entry name" value="DNA-BINDING TRANSCRIPTIONAL ACTIVATOR ADER"/>
    <property type="match status" value="1"/>
</dbReference>
<proteinExistence type="inferred from homology"/>
<feature type="domain" description="CdaR GGDEF-like" evidence="4">
    <location>
        <begin position="175"/>
        <end position="293"/>
    </location>
</feature>
<dbReference type="Gene3D" id="1.10.10.2840">
    <property type="entry name" value="PucR C-terminal helix-turn-helix domain"/>
    <property type="match status" value="1"/>
</dbReference>
<accession>A0A8J3LLP3</accession>
<gene>
    <name evidence="5" type="ORF">Pfl04_20230</name>
</gene>
<evidence type="ECO:0000259" key="4">
    <source>
        <dbReference type="Pfam" id="PF17853"/>
    </source>
</evidence>
<dbReference type="Proteomes" id="UP000653674">
    <property type="component" value="Unassembled WGS sequence"/>
</dbReference>